<keyword evidence="1" id="KW-0812">Transmembrane</keyword>
<gene>
    <name evidence="2" type="ORF">SAMN06265337_2306</name>
</gene>
<dbReference type="AlphaFoldDB" id="A0A212TRC9"/>
<dbReference type="EMBL" id="FYEW01000001">
    <property type="protein sequence ID" value="SNC68421.1"/>
    <property type="molecule type" value="Genomic_DNA"/>
</dbReference>
<feature type="transmembrane region" description="Helical" evidence="1">
    <location>
        <begin position="6"/>
        <end position="29"/>
    </location>
</feature>
<evidence type="ECO:0000256" key="1">
    <source>
        <dbReference type="SAM" id="Phobius"/>
    </source>
</evidence>
<accession>A0A212TRC9</accession>
<organism evidence="2 3">
    <name type="scientific">Hymenobacter gelipurpurascens</name>
    <dbReference type="NCBI Taxonomy" id="89968"/>
    <lineage>
        <taxon>Bacteria</taxon>
        <taxon>Pseudomonadati</taxon>
        <taxon>Bacteroidota</taxon>
        <taxon>Cytophagia</taxon>
        <taxon>Cytophagales</taxon>
        <taxon>Hymenobacteraceae</taxon>
        <taxon>Hymenobacter</taxon>
    </lineage>
</organism>
<protein>
    <submittedName>
        <fullName evidence="2">Uncharacterized protein</fullName>
    </submittedName>
</protein>
<reference evidence="3" key="1">
    <citation type="submission" date="2017-06" db="EMBL/GenBank/DDBJ databases">
        <authorList>
            <person name="Varghese N."/>
            <person name="Submissions S."/>
        </authorList>
    </citation>
    <scope>NUCLEOTIDE SEQUENCE [LARGE SCALE GENOMIC DNA]</scope>
    <source>
        <strain evidence="3">DSM 11116</strain>
    </source>
</reference>
<keyword evidence="1" id="KW-0472">Membrane</keyword>
<sequence>MPTGLFYSWLVLLIKQFFQPIVELALYVFW</sequence>
<evidence type="ECO:0000313" key="3">
    <source>
        <dbReference type="Proteomes" id="UP000198131"/>
    </source>
</evidence>
<keyword evidence="1" id="KW-1133">Transmembrane helix</keyword>
<proteinExistence type="predicted"/>
<name>A0A212TRC9_9BACT</name>
<evidence type="ECO:0000313" key="2">
    <source>
        <dbReference type="EMBL" id="SNC68421.1"/>
    </source>
</evidence>
<dbReference type="Proteomes" id="UP000198131">
    <property type="component" value="Unassembled WGS sequence"/>
</dbReference>
<keyword evidence="3" id="KW-1185">Reference proteome</keyword>